<feature type="active site" evidence="10">
    <location>
        <position position="147"/>
    </location>
</feature>
<keyword evidence="4 10" id="KW-0808">Transferase</keyword>
<dbReference type="Proteomes" id="UP000548632">
    <property type="component" value="Unassembled WGS sequence"/>
</dbReference>
<keyword evidence="5 10" id="KW-0547">Nucleotide-binding</keyword>
<dbReference type="NCBIfam" id="TIGR00154">
    <property type="entry name" value="ispE"/>
    <property type="match status" value="1"/>
</dbReference>
<dbReference type="GO" id="GO:0016114">
    <property type="term" value="P:terpenoid biosynthetic process"/>
    <property type="evidence" value="ECO:0007669"/>
    <property type="project" value="UniProtKB-UniRule"/>
</dbReference>
<dbReference type="PANTHER" id="PTHR43527">
    <property type="entry name" value="4-DIPHOSPHOCYTIDYL-2-C-METHYL-D-ERYTHRITOL KINASE, CHLOROPLASTIC"/>
    <property type="match status" value="1"/>
</dbReference>
<name>A0A839HC79_9GAMM</name>
<evidence type="ECO:0000256" key="8">
    <source>
        <dbReference type="ARBA" id="ARBA00023229"/>
    </source>
</evidence>
<dbReference type="UniPathway" id="UPA00056">
    <property type="reaction ID" value="UER00094"/>
</dbReference>
<dbReference type="Pfam" id="PF00288">
    <property type="entry name" value="GHMP_kinases_N"/>
    <property type="match status" value="1"/>
</dbReference>
<evidence type="ECO:0000313" key="13">
    <source>
        <dbReference type="EMBL" id="MBB1125760.1"/>
    </source>
</evidence>
<feature type="domain" description="GHMP kinase N-terminal" evidence="11">
    <location>
        <begin position="78"/>
        <end position="154"/>
    </location>
</feature>
<dbReference type="Gene3D" id="3.30.230.10">
    <property type="match status" value="1"/>
</dbReference>
<comment type="catalytic activity">
    <reaction evidence="10">
        <text>4-CDP-2-C-methyl-D-erythritol + ATP = 4-CDP-2-C-methyl-D-erythritol 2-phosphate + ADP + H(+)</text>
        <dbReference type="Rhea" id="RHEA:18437"/>
        <dbReference type="ChEBI" id="CHEBI:15378"/>
        <dbReference type="ChEBI" id="CHEBI:30616"/>
        <dbReference type="ChEBI" id="CHEBI:57823"/>
        <dbReference type="ChEBI" id="CHEBI:57919"/>
        <dbReference type="ChEBI" id="CHEBI:456216"/>
        <dbReference type="EC" id="2.7.1.148"/>
    </reaction>
</comment>
<dbReference type="HAMAP" id="MF_00061">
    <property type="entry name" value="IspE"/>
    <property type="match status" value="1"/>
</dbReference>
<evidence type="ECO:0000256" key="7">
    <source>
        <dbReference type="ARBA" id="ARBA00022840"/>
    </source>
</evidence>
<evidence type="ECO:0000256" key="4">
    <source>
        <dbReference type="ARBA" id="ARBA00022679"/>
    </source>
</evidence>
<comment type="pathway">
    <text evidence="10">Isoprenoid biosynthesis; isopentenyl diphosphate biosynthesis via DXP pathway; isopentenyl diphosphate from 1-deoxy-D-xylulose 5-phosphate: step 3/6.</text>
</comment>
<proteinExistence type="inferred from homology"/>
<keyword evidence="6 10" id="KW-0418">Kinase</keyword>
<dbReference type="RefSeq" id="WP_182583386.1">
    <property type="nucleotide sequence ID" value="NZ_JABVCQ010000009.1"/>
</dbReference>
<dbReference type="Gene3D" id="3.30.70.890">
    <property type="entry name" value="GHMP kinase, C-terminal domain"/>
    <property type="match status" value="1"/>
</dbReference>
<feature type="domain" description="GHMP kinase C-terminal" evidence="12">
    <location>
        <begin position="216"/>
        <end position="272"/>
    </location>
</feature>
<dbReference type="EMBL" id="JABVCQ010000009">
    <property type="protein sequence ID" value="MBB1125760.1"/>
    <property type="molecule type" value="Genomic_DNA"/>
</dbReference>
<evidence type="ECO:0000259" key="12">
    <source>
        <dbReference type="Pfam" id="PF08544"/>
    </source>
</evidence>
<protein>
    <recommendedName>
        <fullName evidence="3 10">4-diphosphocytidyl-2-C-methyl-D-erythritol kinase</fullName>
        <shortName evidence="10">CMK</shortName>
        <ecNumber evidence="2 10">2.7.1.148</ecNumber>
    </recommendedName>
    <alternativeName>
        <fullName evidence="9 10">4-(cytidine-5'-diphospho)-2-C-methyl-D-erythritol kinase</fullName>
    </alternativeName>
</protein>
<dbReference type="GO" id="GO:0050515">
    <property type="term" value="F:4-(cytidine 5'-diphospho)-2-C-methyl-D-erythritol kinase activity"/>
    <property type="evidence" value="ECO:0007669"/>
    <property type="project" value="UniProtKB-UniRule"/>
</dbReference>
<evidence type="ECO:0000256" key="10">
    <source>
        <dbReference type="HAMAP-Rule" id="MF_00061"/>
    </source>
</evidence>
<gene>
    <name evidence="10 13" type="primary">ispE</name>
    <name evidence="13" type="ORF">HUK38_05870</name>
</gene>
<comment type="function">
    <text evidence="10">Catalyzes the phosphorylation of the position 2 hydroxy group of 4-diphosphocytidyl-2C-methyl-D-erythritol.</text>
</comment>
<evidence type="ECO:0000256" key="9">
    <source>
        <dbReference type="ARBA" id="ARBA00032554"/>
    </source>
</evidence>
<evidence type="ECO:0000256" key="6">
    <source>
        <dbReference type="ARBA" id="ARBA00022777"/>
    </source>
</evidence>
<dbReference type="AlphaFoldDB" id="A0A839HC79"/>
<keyword evidence="14" id="KW-1185">Reference proteome</keyword>
<dbReference type="InterPro" id="IPR013750">
    <property type="entry name" value="GHMP_kinase_C_dom"/>
</dbReference>
<keyword evidence="7 10" id="KW-0067">ATP-binding</keyword>
<evidence type="ECO:0000256" key="3">
    <source>
        <dbReference type="ARBA" id="ARBA00017473"/>
    </source>
</evidence>
<dbReference type="Pfam" id="PF08544">
    <property type="entry name" value="GHMP_kinases_C"/>
    <property type="match status" value="1"/>
</dbReference>
<accession>A0A839HC79</accession>
<feature type="active site" evidence="10">
    <location>
        <position position="22"/>
    </location>
</feature>
<comment type="caution">
    <text evidence="13">The sequence shown here is derived from an EMBL/GenBank/DDBJ whole genome shotgun (WGS) entry which is preliminary data.</text>
</comment>
<sequence length="295" mass="32381">MTPHLSIQPRPETNGAWLAPAKLNLMLRIIGRRADGYHLLQTVFQFIDYSDQIWLNPRNDARIELLRGADQVPAERDLTVRAAHLLKQYTGCQRGVDITIDKRIPMGGGLGGGSSDAATTLHGLNQVWELGLDLDTLAQLGLQLGADVPVFVRGRAAWAEGIGEQLQPLTLPEPWYLVIKPDCEVATAAIFNAAELTRNSPPITMADFTRGDKRNDCTPVVRQRYPAVDQALQWLAARAEAQLTGTGSCIFATCDTEATARQLQSDVPKHWSSFVARGYNCSCNPLVTPLDERGL</sequence>
<keyword evidence="8 10" id="KW-0414">Isoprene biosynthesis</keyword>
<comment type="similarity">
    <text evidence="1 10">Belongs to the GHMP kinase family. IspE subfamily.</text>
</comment>
<evidence type="ECO:0000256" key="5">
    <source>
        <dbReference type="ARBA" id="ARBA00022741"/>
    </source>
</evidence>
<evidence type="ECO:0000259" key="11">
    <source>
        <dbReference type="Pfam" id="PF00288"/>
    </source>
</evidence>
<evidence type="ECO:0000313" key="14">
    <source>
        <dbReference type="Proteomes" id="UP000548632"/>
    </source>
</evidence>
<dbReference type="SUPFAM" id="SSF54211">
    <property type="entry name" value="Ribosomal protein S5 domain 2-like"/>
    <property type="match status" value="1"/>
</dbReference>
<evidence type="ECO:0000256" key="1">
    <source>
        <dbReference type="ARBA" id="ARBA00009684"/>
    </source>
</evidence>
<dbReference type="InterPro" id="IPR036554">
    <property type="entry name" value="GHMP_kinase_C_sf"/>
</dbReference>
<feature type="binding site" evidence="10">
    <location>
        <begin position="105"/>
        <end position="115"/>
    </location>
    <ligand>
        <name>ATP</name>
        <dbReference type="ChEBI" id="CHEBI:30616"/>
    </ligand>
</feature>
<evidence type="ECO:0000256" key="2">
    <source>
        <dbReference type="ARBA" id="ARBA00012052"/>
    </source>
</evidence>
<dbReference type="PIRSF" id="PIRSF010376">
    <property type="entry name" value="IspE"/>
    <property type="match status" value="1"/>
</dbReference>
<organism evidence="13 14">
    <name type="scientific">Thiospirillum jenense</name>
    <dbReference type="NCBI Taxonomy" id="1653858"/>
    <lineage>
        <taxon>Bacteria</taxon>
        <taxon>Pseudomonadati</taxon>
        <taxon>Pseudomonadota</taxon>
        <taxon>Gammaproteobacteria</taxon>
        <taxon>Chromatiales</taxon>
        <taxon>Chromatiaceae</taxon>
        <taxon>Thiospirillum</taxon>
    </lineage>
</organism>
<dbReference type="InterPro" id="IPR020568">
    <property type="entry name" value="Ribosomal_Su5_D2-typ_SF"/>
</dbReference>
<dbReference type="PANTHER" id="PTHR43527:SF2">
    <property type="entry name" value="4-DIPHOSPHOCYTIDYL-2-C-METHYL-D-ERYTHRITOL KINASE, CHLOROPLASTIC"/>
    <property type="match status" value="1"/>
</dbReference>
<dbReference type="InterPro" id="IPR004424">
    <property type="entry name" value="IspE"/>
</dbReference>
<dbReference type="SUPFAM" id="SSF55060">
    <property type="entry name" value="GHMP Kinase, C-terminal domain"/>
    <property type="match status" value="1"/>
</dbReference>
<dbReference type="GO" id="GO:0005524">
    <property type="term" value="F:ATP binding"/>
    <property type="evidence" value="ECO:0007669"/>
    <property type="project" value="UniProtKB-UniRule"/>
</dbReference>
<dbReference type="GO" id="GO:0019288">
    <property type="term" value="P:isopentenyl diphosphate biosynthetic process, methylerythritol 4-phosphate pathway"/>
    <property type="evidence" value="ECO:0007669"/>
    <property type="project" value="UniProtKB-UniRule"/>
</dbReference>
<reference evidence="13 14" key="1">
    <citation type="journal article" date="2020" name="Arch. Microbiol.">
        <title>The genome sequence of the giant phototrophic gammaproteobacterium Thiospirillum jenense gives insight into its physiological properties and phylogenetic relationships.</title>
        <authorList>
            <person name="Imhoff J.F."/>
            <person name="Meyer T.E."/>
            <person name="Kyndt J.A."/>
        </authorList>
    </citation>
    <scope>NUCLEOTIDE SEQUENCE [LARGE SCALE GENOMIC DNA]</scope>
    <source>
        <strain evidence="13 14">DSM 216</strain>
    </source>
</reference>
<dbReference type="InterPro" id="IPR006204">
    <property type="entry name" value="GHMP_kinase_N_dom"/>
</dbReference>
<dbReference type="EC" id="2.7.1.148" evidence="2 10"/>
<dbReference type="InterPro" id="IPR014721">
    <property type="entry name" value="Ribsml_uS5_D2-typ_fold_subgr"/>
</dbReference>